<accession>A0ACC1QY58</accession>
<evidence type="ECO:0000313" key="1">
    <source>
        <dbReference type="EMBL" id="KAJ3493330.1"/>
    </source>
</evidence>
<gene>
    <name evidence="1" type="ORF">NLG97_g4801</name>
</gene>
<reference evidence="1" key="1">
    <citation type="submission" date="2022-07" db="EMBL/GenBank/DDBJ databases">
        <title>Genome Sequence of Lecanicillium saksenae.</title>
        <authorList>
            <person name="Buettner E."/>
        </authorList>
    </citation>
    <scope>NUCLEOTIDE SEQUENCE</scope>
    <source>
        <strain evidence="1">VT-O1</strain>
    </source>
</reference>
<proteinExistence type="predicted"/>
<comment type="caution">
    <text evidence="1">The sequence shown here is derived from an EMBL/GenBank/DDBJ whole genome shotgun (WGS) entry which is preliminary data.</text>
</comment>
<dbReference type="EMBL" id="JANAKD010000499">
    <property type="protein sequence ID" value="KAJ3493330.1"/>
    <property type="molecule type" value="Genomic_DNA"/>
</dbReference>
<name>A0ACC1QY58_9HYPO</name>
<protein>
    <submittedName>
        <fullName evidence="1">Uncharacterized protein</fullName>
    </submittedName>
</protein>
<organism evidence="1 2">
    <name type="scientific">Lecanicillium saksenae</name>
    <dbReference type="NCBI Taxonomy" id="468837"/>
    <lineage>
        <taxon>Eukaryota</taxon>
        <taxon>Fungi</taxon>
        <taxon>Dikarya</taxon>
        <taxon>Ascomycota</taxon>
        <taxon>Pezizomycotina</taxon>
        <taxon>Sordariomycetes</taxon>
        <taxon>Hypocreomycetidae</taxon>
        <taxon>Hypocreales</taxon>
        <taxon>Cordycipitaceae</taxon>
        <taxon>Lecanicillium</taxon>
    </lineage>
</organism>
<keyword evidence="2" id="KW-1185">Reference proteome</keyword>
<sequence>MIFFPVIAVFCLGLGTCFASTPPSGTSRNASSESWWLPNIQRQGKVPYSSTGSSYNIYRNVRDYGAKGDGVTDDTAAINNAFADGGRCGLGCDSSTVTPAMVYFPPGTYVVSAPIHLYYYSQMVGDITNAPTLKAAPSFVGIAVIDADPYQPSHWYTKTNNFFRQVRNFKIDLTAQPSTTGTGIHWQVAQATSLQNIEFFMSTSANTRQQGIYMEDGSGGFMSDLTFHGGAFGAYFGNQQFTTRNLVFDGCQTAIFMNWNWVWTLQNIKIDNSNIGIDMSAGGNSQSVGSVLLLDSVISNTMVGISTAYNPSQVGTNGTLVLDNVDFSSNVSVAVQNSRTKAAVLPGNVNIESWSQGRAYVGSSGKAVQGTRPKVSKPNGLLNNAGKWFTRSKPQYDTVAASRFISVKSAGAKGDGRSDDTAAIQAIFNQARSDQIVYFDHGAYVITDTIKVPKNLKIVGEIWPLIMVGGTKFQDQNNPKPVWQVGQPGDVGNVEIQDLIFETLGPQPGAIIVQWNVAAASQGSAGLWDVHWRIGGSAGTALQSDKCAKTPGQTTTPDPACFGAFLLLHVTAQASIYMENTWLWVADHELDLADHSQVNIYNGRGFLHEAVKPSWLWGTASEHNVLYNYNFNGAQNVFQAAIQTETAYMQGNPDATVPFISNHNFADPGWSRCLGSTCARTWGLRVLNSSNIYIYGAGLYSFFNNYLQDCVDTNNCQDNIIDIQNSHVQLFGINTKASVNIVTLDSAPAASDKDNRNVFGASLASFET</sequence>
<evidence type="ECO:0000313" key="2">
    <source>
        <dbReference type="Proteomes" id="UP001148737"/>
    </source>
</evidence>
<dbReference type="Proteomes" id="UP001148737">
    <property type="component" value="Unassembled WGS sequence"/>
</dbReference>